<dbReference type="GO" id="GO:0005547">
    <property type="term" value="F:phosphatidylinositol-3,4,5-trisphosphate binding"/>
    <property type="evidence" value="ECO:0007669"/>
    <property type="project" value="TreeGrafter"/>
</dbReference>
<reference evidence="2 3" key="1">
    <citation type="submission" date="2024-04" db="EMBL/GenBank/DDBJ databases">
        <authorList>
            <person name="Waldvogel A.-M."/>
            <person name="Schoenle A."/>
        </authorList>
    </citation>
    <scope>NUCLEOTIDE SEQUENCE [LARGE SCALE GENOMIC DNA]</scope>
</reference>
<dbReference type="GO" id="GO:0008360">
    <property type="term" value="P:regulation of cell shape"/>
    <property type="evidence" value="ECO:0007669"/>
    <property type="project" value="TreeGrafter"/>
</dbReference>
<protein>
    <recommendedName>
        <fullName evidence="1">Rho-GAP domain-containing protein</fullName>
    </recommendedName>
</protein>
<dbReference type="SUPFAM" id="SSF48350">
    <property type="entry name" value="GTPase activation domain, GAP"/>
    <property type="match status" value="1"/>
</dbReference>
<organism evidence="2 3">
    <name type="scientific">Knipowitschia caucasica</name>
    <name type="common">Caucasian dwarf goby</name>
    <name type="synonym">Pomatoschistus caucasicus</name>
    <dbReference type="NCBI Taxonomy" id="637954"/>
    <lineage>
        <taxon>Eukaryota</taxon>
        <taxon>Metazoa</taxon>
        <taxon>Chordata</taxon>
        <taxon>Craniata</taxon>
        <taxon>Vertebrata</taxon>
        <taxon>Euteleostomi</taxon>
        <taxon>Actinopterygii</taxon>
        <taxon>Neopterygii</taxon>
        <taxon>Teleostei</taxon>
        <taxon>Neoteleostei</taxon>
        <taxon>Acanthomorphata</taxon>
        <taxon>Gobiaria</taxon>
        <taxon>Gobiiformes</taxon>
        <taxon>Gobioidei</taxon>
        <taxon>Gobiidae</taxon>
        <taxon>Gobiinae</taxon>
        <taxon>Knipowitschia</taxon>
    </lineage>
</organism>
<sequence>MHRSLGHISKVKSLTMDNKVWSEALIQLFISLGNRVANQIWAPVVPATEQLSPDSLDDERSRFIQDKYSRGRYRRLHALAYSPDLMNQRLLEAVYGPDVEETLSLICSGAKVTPTDPLSPAPLQLAERAGQSLQVQLLRLNEFTEVPPPHPVTVNGRTGSTPSCEEEEEELHGKLEDERFLFSLENNSAACDVLDLREVHSVHLQDGNPPQFQIHSLNQTLTCAADSTEDLLSQFHQLLTVILPAGVTGAEVGGPLAVSKVCVVEMSVGTSQSDAWILLGVGGVILHQSNNNLYLQPITRHEMDSSENILTLDTKDRSVTFRFEDTLSCTSWFHLLCSVLKTQPANQSPVPVPAANQRASLYPVMSVKGHVPPAIERCISHVTNYGLKVEGVYRRCGLTNKVNRLVEALMTSPSSAPLESDEQGVLDAAAVLKRLVRQREGLIPENAREAWLKAAVISDESSRFVSYKRLLHDLPHDNRATLNALFAHLYMVQLYSQINRMSAQNLALVLIPTLFQTLNQDLVRLLREFIIHQTLLFTVEDQITFL</sequence>
<dbReference type="InterPro" id="IPR038508">
    <property type="entry name" value="ArfGAP_dom_sf"/>
</dbReference>
<dbReference type="EMBL" id="OZ035833">
    <property type="protein sequence ID" value="CAL1572504.1"/>
    <property type="molecule type" value="Genomic_DNA"/>
</dbReference>
<dbReference type="PROSITE" id="PS50238">
    <property type="entry name" value="RHOGAP"/>
    <property type="match status" value="1"/>
</dbReference>
<evidence type="ECO:0000313" key="2">
    <source>
        <dbReference type="EMBL" id="CAL1572504.1"/>
    </source>
</evidence>
<dbReference type="PANTHER" id="PTHR45899">
    <property type="entry name" value="RHO GTPASE ACTIVATING PROTEIN AT 15B, ISOFORM C"/>
    <property type="match status" value="1"/>
</dbReference>
<evidence type="ECO:0000313" key="3">
    <source>
        <dbReference type="Proteomes" id="UP001497482"/>
    </source>
</evidence>
<dbReference type="InterPro" id="IPR008936">
    <property type="entry name" value="Rho_GTPase_activation_prot"/>
</dbReference>
<dbReference type="GO" id="GO:0005096">
    <property type="term" value="F:GTPase activator activity"/>
    <property type="evidence" value="ECO:0007669"/>
    <property type="project" value="InterPro"/>
</dbReference>
<dbReference type="Gene3D" id="1.10.555.10">
    <property type="entry name" value="Rho GTPase activation protein"/>
    <property type="match status" value="1"/>
</dbReference>
<dbReference type="InterPro" id="IPR037278">
    <property type="entry name" value="ARFGAP/RecO"/>
</dbReference>
<dbReference type="PANTHER" id="PTHR45899:SF5">
    <property type="entry name" value="ARF-GAP WITH RHO-GAP DOMAIN, ANK REPEAT AND PH DOMAIN-CONTAINING PROTEIN 1-LIKE"/>
    <property type="match status" value="1"/>
</dbReference>
<dbReference type="SMART" id="SM00105">
    <property type="entry name" value="ArfGap"/>
    <property type="match status" value="1"/>
</dbReference>
<dbReference type="InterPro" id="IPR001164">
    <property type="entry name" value="ArfGAP_dom"/>
</dbReference>
<accession>A0AAV2J4P0</accession>
<gene>
    <name evidence="2" type="ORF">KC01_LOCUS4536</name>
</gene>
<dbReference type="AlphaFoldDB" id="A0AAV2J4P0"/>
<dbReference type="SMART" id="SM00324">
    <property type="entry name" value="RhoGAP"/>
    <property type="match status" value="1"/>
</dbReference>
<dbReference type="SUPFAM" id="SSF57863">
    <property type="entry name" value="ArfGap/RecO-like zinc finger"/>
    <property type="match status" value="1"/>
</dbReference>
<dbReference type="Gene3D" id="1.10.220.150">
    <property type="entry name" value="Arf GTPase activating protein"/>
    <property type="match status" value="1"/>
</dbReference>
<dbReference type="Pfam" id="PF01412">
    <property type="entry name" value="ArfGap"/>
    <property type="match status" value="1"/>
</dbReference>
<dbReference type="Proteomes" id="UP001497482">
    <property type="component" value="Chromosome 11"/>
</dbReference>
<name>A0AAV2J4P0_KNICA</name>
<evidence type="ECO:0000259" key="1">
    <source>
        <dbReference type="PROSITE" id="PS50238"/>
    </source>
</evidence>
<feature type="domain" description="Rho-GAP" evidence="1">
    <location>
        <begin position="359"/>
        <end position="546"/>
    </location>
</feature>
<proteinExistence type="predicted"/>
<dbReference type="InterPro" id="IPR052227">
    <property type="entry name" value="Arf-Rho-GAP_ANK-PH_domain"/>
</dbReference>
<dbReference type="InterPro" id="IPR000198">
    <property type="entry name" value="RhoGAP_dom"/>
</dbReference>
<dbReference type="GO" id="GO:0005737">
    <property type="term" value="C:cytoplasm"/>
    <property type="evidence" value="ECO:0007669"/>
    <property type="project" value="TreeGrafter"/>
</dbReference>
<dbReference type="GO" id="GO:0007165">
    <property type="term" value="P:signal transduction"/>
    <property type="evidence" value="ECO:0007669"/>
    <property type="project" value="InterPro"/>
</dbReference>
<keyword evidence="3" id="KW-1185">Reference proteome</keyword>
<dbReference type="Pfam" id="PF00620">
    <property type="entry name" value="RhoGAP"/>
    <property type="match status" value="1"/>
</dbReference>